<keyword evidence="2" id="KW-1185">Reference proteome</keyword>
<proteinExistence type="predicted"/>
<accession>A0A1M5XZ38</accession>
<dbReference type="InterPro" id="IPR011990">
    <property type="entry name" value="TPR-like_helical_dom_sf"/>
</dbReference>
<evidence type="ECO:0000313" key="1">
    <source>
        <dbReference type="EMBL" id="SHI04808.1"/>
    </source>
</evidence>
<dbReference type="AlphaFoldDB" id="A0A1M5XZ38"/>
<dbReference type="Gene3D" id="1.25.40.10">
    <property type="entry name" value="Tetratricopeptide repeat domain"/>
    <property type="match status" value="1"/>
</dbReference>
<evidence type="ECO:0008006" key="3">
    <source>
        <dbReference type="Google" id="ProtNLM"/>
    </source>
</evidence>
<reference evidence="1 2" key="1">
    <citation type="submission" date="2016-11" db="EMBL/GenBank/DDBJ databases">
        <authorList>
            <person name="Jaros S."/>
            <person name="Januszkiewicz K."/>
            <person name="Wedrychowicz H."/>
        </authorList>
    </citation>
    <scope>NUCLEOTIDE SEQUENCE [LARGE SCALE GENOMIC DNA]</scope>
    <source>
        <strain evidence="1 2">DSM 29431</strain>
    </source>
</reference>
<dbReference type="SUPFAM" id="SSF48452">
    <property type="entry name" value="TPR-like"/>
    <property type="match status" value="1"/>
</dbReference>
<organism evidence="1 2">
    <name type="scientific">Marivita hallyeonensis</name>
    <dbReference type="NCBI Taxonomy" id="996342"/>
    <lineage>
        <taxon>Bacteria</taxon>
        <taxon>Pseudomonadati</taxon>
        <taxon>Pseudomonadota</taxon>
        <taxon>Alphaproteobacteria</taxon>
        <taxon>Rhodobacterales</taxon>
        <taxon>Roseobacteraceae</taxon>
        <taxon>Marivita</taxon>
    </lineage>
</organism>
<sequence length="463" mass="50785">MVSSFTDSNMSLIAARNIVAAVALLFTGATASAEVVLSPAEMREVASQAVLQGRPDVAYDLAGALLQRDANDIDAQLIRSRAARDLGRYDTALEHARRAWDLADFDRARYAAALAQAQALASAGNNTRAQWWLRRAAQIAPNDQLKTRAARDFQYVRAQNRWSTYLSFSISPSSNINNGSRNETSELFDLPLDFQLQGEARALSGVEISTGLSTRYRLQQSSTRRTDLFFSAQHRSYVLSDDAKEIAPDADGSDFATSSAAIGVQQLFQLSETGTHLGWNARVGKVTFGGDDLLRYSRLGTEYRTVVGESGLLNLSLSHEAQDGLNGRDDASIWTGAVGYGHRLENGNRISLSATLIESESDADYLDYTKREIGVRYSLSQPIGRALWDFGVTVSDKTHEVSNLTSDGREERSVEASITAALPDFDFYGFIPTVTLKAERTDANLDLYETENFGIRLGIRSAF</sequence>
<dbReference type="STRING" id="996342.SAMN05443551_4213"/>
<name>A0A1M5XZ38_9RHOB</name>
<dbReference type="Proteomes" id="UP000184221">
    <property type="component" value="Unassembled WGS sequence"/>
</dbReference>
<dbReference type="EMBL" id="FQXC01000009">
    <property type="protein sequence ID" value="SHI04808.1"/>
    <property type="molecule type" value="Genomic_DNA"/>
</dbReference>
<gene>
    <name evidence="1" type="ORF">SAMN05443551_4213</name>
</gene>
<evidence type="ECO:0000313" key="2">
    <source>
        <dbReference type="Proteomes" id="UP000184221"/>
    </source>
</evidence>
<protein>
    <recommendedName>
        <fullName evidence="3">Tetratricopeptide repeat-containing protein</fullName>
    </recommendedName>
</protein>